<sequence length="173" mass="18765">MFAAMFGGWTGQAGDMPALGRVRRPAAAVAARLRAFAFWAAALLLLAACGGGTPEQRLRASMDELQTAIQARDAKAVQARLADDFVGPEGLDRDGARRLAAASFLRYRDVWLQIAAVRYEVQGERATVVFEAALGGGSGAALPDAAQLYEVRTGWRERDGEWRMISAEWKPRL</sequence>
<gene>
    <name evidence="2" type="ORF">LEN_2755</name>
</gene>
<evidence type="ECO:0000259" key="1">
    <source>
        <dbReference type="Pfam" id="PF14534"/>
    </source>
</evidence>
<dbReference type="SUPFAM" id="SSF54427">
    <property type="entry name" value="NTF2-like"/>
    <property type="match status" value="1"/>
</dbReference>
<evidence type="ECO:0000313" key="2">
    <source>
        <dbReference type="EMBL" id="BAV98242.1"/>
    </source>
</evidence>
<name>A0AAU9AG66_LYSEN</name>
<feature type="domain" description="DUF4440" evidence="1">
    <location>
        <begin position="59"/>
        <end position="164"/>
    </location>
</feature>
<dbReference type="Pfam" id="PF14534">
    <property type="entry name" value="DUF4440"/>
    <property type="match status" value="1"/>
</dbReference>
<dbReference type="Gene3D" id="3.10.450.50">
    <property type="match status" value="1"/>
</dbReference>
<organism evidence="2 3">
    <name type="scientific">Lysobacter enzymogenes</name>
    <dbReference type="NCBI Taxonomy" id="69"/>
    <lineage>
        <taxon>Bacteria</taxon>
        <taxon>Pseudomonadati</taxon>
        <taxon>Pseudomonadota</taxon>
        <taxon>Gammaproteobacteria</taxon>
        <taxon>Lysobacterales</taxon>
        <taxon>Lysobacteraceae</taxon>
        <taxon>Lysobacter</taxon>
    </lineage>
</organism>
<dbReference type="InterPro" id="IPR027843">
    <property type="entry name" value="DUF4440"/>
</dbReference>
<proteinExistence type="predicted"/>
<accession>A0AAU9AG66</accession>
<dbReference type="InterPro" id="IPR032710">
    <property type="entry name" value="NTF2-like_dom_sf"/>
</dbReference>
<dbReference type="EMBL" id="AP014940">
    <property type="protein sequence ID" value="BAV98242.1"/>
    <property type="molecule type" value="Genomic_DNA"/>
</dbReference>
<dbReference type="Proteomes" id="UP000218824">
    <property type="component" value="Chromosome"/>
</dbReference>
<dbReference type="AlphaFoldDB" id="A0AAU9AG66"/>
<reference evidence="2 3" key="1">
    <citation type="journal article" date="2017" name="DNA Res.">
        <title>Complete genome sequence and expression profile of the commercial lytic enzyme producer Lysobacter enzymogenes M497-1.</title>
        <authorList>
            <person name="Takami H."/>
            <person name="Toyoda A."/>
            <person name="Uchiyama I."/>
            <person name="Itoh T."/>
            <person name="Takaki Y."/>
            <person name="Arai W."/>
            <person name="Nishi S."/>
            <person name="Kawai M."/>
            <person name="Shinya K."/>
            <person name="Ikeda H."/>
        </authorList>
    </citation>
    <scope>NUCLEOTIDE SEQUENCE [LARGE SCALE GENOMIC DNA]</scope>
    <source>
        <strain evidence="2 3">M497-1</strain>
    </source>
</reference>
<dbReference type="KEGG" id="lem:LEN_2755"/>
<evidence type="ECO:0000313" key="3">
    <source>
        <dbReference type="Proteomes" id="UP000218824"/>
    </source>
</evidence>
<protein>
    <recommendedName>
        <fullName evidence="1">DUF4440 domain-containing protein</fullName>
    </recommendedName>
</protein>